<evidence type="ECO:0000256" key="2">
    <source>
        <dbReference type="ARBA" id="ARBA00022723"/>
    </source>
</evidence>
<dbReference type="Pfam" id="PF13442">
    <property type="entry name" value="Cytochrome_CBB3"/>
    <property type="match status" value="1"/>
</dbReference>
<organism evidence="6 7">
    <name type="scientific">Desulfosarcina ovata subsp. sediminis</name>
    <dbReference type="NCBI Taxonomy" id="885957"/>
    <lineage>
        <taxon>Bacteria</taxon>
        <taxon>Pseudomonadati</taxon>
        <taxon>Thermodesulfobacteriota</taxon>
        <taxon>Desulfobacteria</taxon>
        <taxon>Desulfobacterales</taxon>
        <taxon>Desulfosarcinaceae</taxon>
        <taxon>Desulfosarcina</taxon>
    </lineage>
</organism>
<dbReference type="PANTHER" id="PTHR35008">
    <property type="entry name" value="BLL4482 PROTEIN-RELATED"/>
    <property type="match status" value="1"/>
</dbReference>
<protein>
    <recommendedName>
        <fullName evidence="5">Cytochrome c domain-containing protein</fullName>
    </recommendedName>
</protein>
<dbReference type="Pfam" id="PF02433">
    <property type="entry name" value="FixO"/>
    <property type="match status" value="1"/>
</dbReference>
<accession>A0A5K7ZRU5</accession>
<dbReference type="InterPro" id="IPR036909">
    <property type="entry name" value="Cyt_c-like_dom_sf"/>
</dbReference>
<dbReference type="GO" id="GO:0020037">
    <property type="term" value="F:heme binding"/>
    <property type="evidence" value="ECO:0007669"/>
    <property type="project" value="InterPro"/>
</dbReference>
<sequence>MKMTPLAVVAGSLLILATIVFVVILLPYVHTSQTAPSEIFRQRSVDEAAGRKLYIANGCVYCHSQSIRTIDWGLGAERIAQAGDYVEDYPILLGSQRTGPDLSQDGGEHPDDWHVAHFVNPRYTRPLSIMPPFEFLGDTGMNQLIRYVQSLGMKNADHRMKRQAFWKAESIKAYEAGPDANVQWLSENIPQGWRDVPNPYPTSEAGLARGHKIYQDFCLGCHGPVGDGMGPAQPHIYPPPLNFTILKNREISGGILYYQIMNGITGTAMPYFKRELESEKIWDVGNYVAVNFINESDANTAPRGIDASYEP</sequence>
<gene>
    <name evidence="6" type="ORF">DSCO28_34090</name>
</gene>
<name>A0A5K7ZRU5_9BACT</name>
<dbReference type="Gene3D" id="1.10.760.10">
    <property type="entry name" value="Cytochrome c-like domain"/>
    <property type="match status" value="2"/>
</dbReference>
<evidence type="ECO:0000256" key="4">
    <source>
        <dbReference type="PROSITE-ProRule" id="PRU00433"/>
    </source>
</evidence>
<dbReference type="RefSeq" id="WP_155323195.1">
    <property type="nucleotide sequence ID" value="NZ_AP021876.1"/>
</dbReference>
<evidence type="ECO:0000313" key="7">
    <source>
        <dbReference type="Proteomes" id="UP000425960"/>
    </source>
</evidence>
<dbReference type="InterPro" id="IPR009056">
    <property type="entry name" value="Cyt_c-like_dom"/>
</dbReference>
<dbReference type="EMBL" id="AP021876">
    <property type="protein sequence ID" value="BBO82843.1"/>
    <property type="molecule type" value="Genomic_DNA"/>
</dbReference>
<dbReference type="SUPFAM" id="SSF46626">
    <property type="entry name" value="Cytochrome c"/>
    <property type="match status" value="2"/>
</dbReference>
<dbReference type="PANTHER" id="PTHR35008:SF4">
    <property type="entry name" value="BLL4482 PROTEIN"/>
    <property type="match status" value="1"/>
</dbReference>
<dbReference type="PROSITE" id="PS51007">
    <property type="entry name" value="CYTC"/>
    <property type="match status" value="2"/>
</dbReference>
<keyword evidence="1 4" id="KW-0349">Heme</keyword>
<feature type="domain" description="Cytochrome c" evidence="5">
    <location>
        <begin position="45"/>
        <end position="152"/>
    </location>
</feature>
<dbReference type="AlphaFoldDB" id="A0A5K7ZRU5"/>
<dbReference type="Proteomes" id="UP000425960">
    <property type="component" value="Chromosome"/>
</dbReference>
<dbReference type="InterPro" id="IPR003468">
    <property type="entry name" value="Cyt_c_oxidase_monohaem-su/FixO"/>
</dbReference>
<dbReference type="InterPro" id="IPR051459">
    <property type="entry name" value="Cytochrome_c-type_DH"/>
</dbReference>
<dbReference type="GO" id="GO:0046872">
    <property type="term" value="F:metal ion binding"/>
    <property type="evidence" value="ECO:0007669"/>
    <property type="project" value="UniProtKB-KW"/>
</dbReference>
<reference evidence="6 7" key="1">
    <citation type="submission" date="2019-11" db="EMBL/GenBank/DDBJ databases">
        <title>Comparative genomics of hydrocarbon-degrading Desulfosarcina strains.</title>
        <authorList>
            <person name="Watanabe M."/>
            <person name="Kojima H."/>
            <person name="Fukui M."/>
        </authorList>
    </citation>
    <scope>NUCLEOTIDE SEQUENCE [LARGE SCALE GENOMIC DNA]</scope>
    <source>
        <strain evidence="6 7">28bB2T</strain>
    </source>
</reference>
<keyword evidence="2 4" id="KW-0479">Metal-binding</keyword>
<keyword evidence="3 4" id="KW-0408">Iron</keyword>
<dbReference type="KEGG" id="dov:DSCO28_34090"/>
<feature type="domain" description="Cytochrome c" evidence="5">
    <location>
        <begin position="205"/>
        <end position="292"/>
    </location>
</feature>
<evidence type="ECO:0000259" key="5">
    <source>
        <dbReference type="PROSITE" id="PS51007"/>
    </source>
</evidence>
<evidence type="ECO:0000256" key="3">
    <source>
        <dbReference type="ARBA" id="ARBA00023004"/>
    </source>
</evidence>
<evidence type="ECO:0000313" key="6">
    <source>
        <dbReference type="EMBL" id="BBO82843.1"/>
    </source>
</evidence>
<dbReference type="GO" id="GO:0009055">
    <property type="term" value="F:electron transfer activity"/>
    <property type="evidence" value="ECO:0007669"/>
    <property type="project" value="InterPro"/>
</dbReference>
<proteinExistence type="predicted"/>
<evidence type="ECO:0000256" key="1">
    <source>
        <dbReference type="ARBA" id="ARBA00022617"/>
    </source>
</evidence>